<dbReference type="EMBL" id="LT629799">
    <property type="protein sequence ID" value="SDU84742.1"/>
    <property type="molecule type" value="Genomic_DNA"/>
</dbReference>
<accession>A0A1H2LV70</accession>
<gene>
    <name evidence="2" type="ORF">SAMN04488544_0885</name>
</gene>
<evidence type="ECO:0000313" key="2">
    <source>
        <dbReference type="EMBL" id="SDU84742.1"/>
    </source>
</evidence>
<protein>
    <submittedName>
        <fullName evidence="2">Uncharacterized protein</fullName>
    </submittedName>
</protein>
<feature type="transmembrane region" description="Helical" evidence="1">
    <location>
        <begin position="6"/>
        <end position="26"/>
    </location>
</feature>
<dbReference type="RefSeq" id="WP_091073412.1">
    <property type="nucleotide sequence ID" value="NZ_LT629799.1"/>
</dbReference>
<evidence type="ECO:0000313" key="3">
    <source>
        <dbReference type="Proteomes" id="UP000198825"/>
    </source>
</evidence>
<keyword evidence="1" id="KW-1133">Transmembrane helix</keyword>
<dbReference type="STRING" id="546874.SAMN04488544_0885"/>
<dbReference type="Proteomes" id="UP000198825">
    <property type="component" value="Chromosome I"/>
</dbReference>
<keyword evidence="1" id="KW-0812">Transmembrane</keyword>
<dbReference type="AlphaFoldDB" id="A0A1H2LV70"/>
<sequence length="70" mass="7478">MTAIVVASLLLLTLVVAIVGVVVVGLEGRGVARLPRLAPRLRRAARHLNGEATPPPAFLRLLRRLHVITG</sequence>
<reference evidence="3" key="1">
    <citation type="submission" date="2016-10" db="EMBL/GenBank/DDBJ databases">
        <authorList>
            <person name="Varghese N."/>
            <person name="Submissions S."/>
        </authorList>
    </citation>
    <scope>NUCLEOTIDE SEQUENCE [LARGE SCALE GENOMIC DNA]</scope>
    <source>
        <strain evidence="3">DSM 21743</strain>
    </source>
</reference>
<proteinExistence type="predicted"/>
<name>A0A1H2LV70_9ACTN</name>
<organism evidence="2 3">
    <name type="scientific">Microlunatus sagamiharensis</name>
    <dbReference type="NCBI Taxonomy" id="546874"/>
    <lineage>
        <taxon>Bacteria</taxon>
        <taxon>Bacillati</taxon>
        <taxon>Actinomycetota</taxon>
        <taxon>Actinomycetes</taxon>
        <taxon>Propionibacteriales</taxon>
        <taxon>Propionibacteriaceae</taxon>
        <taxon>Microlunatus</taxon>
    </lineage>
</organism>
<evidence type="ECO:0000256" key="1">
    <source>
        <dbReference type="SAM" id="Phobius"/>
    </source>
</evidence>
<keyword evidence="3" id="KW-1185">Reference proteome</keyword>
<keyword evidence="1" id="KW-0472">Membrane</keyword>